<gene>
    <name evidence="3" type="ORF">IV203_037473</name>
</gene>
<dbReference type="EMBL" id="JAGRRH010000009">
    <property type="protein sequence ID" value="KAG7364271.1"/>
    <property type="molecule type" value="Genomic_DNA"/>
</dbReference>
<dbReference type="GO" id="GO:0005739">
    <property type="term" value="C:mitochondrion"/>
    <property type="evidence" value="ECO:0007669"/>
    <property type="project" value="TreeGrafter"/>
</dbReference>
<dbReference type="AlphaFoldDB" id="A0A9K3PYL1"/>
<sequence length="584" mass="65216">MLIHLVQLSGKRMKHDRNFIPFLLLCLAAWSDVSSCLSFCCNHFLRQTFSTKFPVARSTRTRLPARFPFSGAGDDDSQKSAQSGGGGTSLRLSFLTKETSNSESDTFNLDNGKLEPTIKALKQQLERQQEDVEMTQMLLDRLEGRRTNAKGSGLNEEYLNDLAASLVAGVDYGFVSRSEGVKIDDIGGKLGVGPPANIWILGWNQFFRNLRAMKGEYEDEENVHLSQEQRALQKHLFQLKLNSTAIWELETKDGPIQAPWIIKVPYVVLCWLLDVLFEGKYVPSRFFLLETVARMPYFSYITMLHLYETLGFYRRSADVKRIHFAEEINEYRHLLIMESLGGDQQWWVRFIAQHSAIVYFIVLCVLWMISPSLSYKFSELLETHAVNTYGQFLIENEEELRKLPPTLAAIEYYSFGAADPFYEEFQTAALSIGGKIRRPGQNMRNLYDVFRAIRADEADHVSTMKACLDENVVLLSPSLERKILIGTGIVAAAATLFTTDALLAGASAVISQVFGGGSDALMEAQEVAESVEAIEDSGVVTQFLSEGFAAGVLASTLMSGQKAVNSTAIVTSKEKDGIDDPADF</sequence>
<dbReference type="GO" id="GO:0010230">
    <property type="term" value="P:alternative respiration"/>
    <property type="evidence" value="ECO:0007669"/>
    <property type="project" value="TreeGrafter"/>
</dbReference>
<feature type="coiled-coil region" evidence="1">
    <location>
        <begin position="118"/>
        <end position="145"/>
    </location>
</feature>
<dbReference type="Pfam" id="PF01786">
    <property type="entry name" value="AOX"/>
    <property type="match status" value="1"/>
</dbReference>
<organism evidence="3 4">
    <name type="scientific">Nitzschia inconspicua</name>
    <dbReference type="NCBI Taxonomy" id="303405"/>
    <lineage>
        <taxon>Eukaryota</taxon>
        <taxon>Sar</taxon>
        <taxon>Stramenopiles</taxon>
        <taxon>Ochrophyta</taxon>
        <taxon>Bacillariophyta</taxon>
        <taxon>Bacillariophyceae</taxon>
        <taxon>Bacillariophycidae</taxon>
        <taxon>Bacillariales</taxon>
        <taxon>Bacillariaceae</taxon>
        <taxon>Nitzschia</taxon>
    </lineage>
</organism>
<evidence type="ECO:0000313" key="4">
    <source>
        <dbReference type="Proteomes" id="UP000693970"/>
    </source>
</evidence>
<evidence type="ECO:0000256" key="2">
    <source>
        <dbReference type="SAM" id="MobiDB-lite"/>
    </source>
</evidence>
<comment type="caution">
    <text evidence="3">The sequence shown here is derived from an EMBL/GenBank/DDBJ whole genome shotgun (WGS) entry which is preliminary data.</text>
</comment>
<dbReference type="PANTHER" id="PTHR31803:SF19">
    <property type="entry name" value="UBIQUINOL OXIDASE"/>
    <property type="match status" value="1"/>
</dbReference>
<name>A0A9K3PYL1_9STRA</name>
<evidence type="ECO:0000256" key="1">
    <source>
        <dbReference type="SAM" id="Coils"/>
    </source>
</evidence>
<dbReference type="OrthoDB" id="4493at2759"/>
<feature type="region of interest" description="Disordered" evidence="2">
    <location>
        <begin position="67"/>
        <end position="89"/>
    </location>
</feature>
<reference evidence="3" key="2">
    <citation type="submission" date="2021-04" db="EMBL/GenBank/DDBJ databases">
        <authorList>
            <person name="Podell S."/>
        </authorList>
    </citation>
    <scope>NUCLEOTIDE SEQUENCE</scope>
    <source>
        <strain evidence="3">Hildebrandi</strain>
    </source>
</reference>
<dbReference type="PANTHER" id="PTHR31803">
    <property type="entry name" value="ALTERNATIVE OXIDASE"/>
    <property type="match status" value="1"/>
</dbReference>
<proteinExistence type="predicted"/>
<dbReference type="Proteomes" id="UP000693970">
    <property type="component" value="Unassembled WGS sequence"/>
</dbReference>
<protein>
    <submittedName>
        <fullName evidence="3">Alternative oxidase-domain containing protein</fullName>
    </submittedName>
</protein>
<dbReference type="InterPro" id="IPR002680">
    <property type="entry name" value="AOX"/>
</dbReference>
<evidence type="ECO:0000313" key="3">
    <source>
        <dbReference type="EMBL" id="KAG7364271.1"/>
    </source>
</evidence>
<keyword evidence="1" id="KW-0175">Coiled coil</keyword>
<accession>A0A9K3PYL1</accession>
<dbReference type="GO" id="GO:0009916">
    <property type="term" value="F:alternative oxidase activity"/>
    <property type="evidence" value="ECO:0007669"/>
    <property type="project" value="InterPro"/>
</dbReference>
<keyword evidence="4" id="KW-1185">Reference proteome</keyword>
<reference evidence="3" key="1">
    <citation type="journal article" date="2021" name="Sci. Rep.">
        <title>Diploid genomic architecture of Nitzschia inconspicua, an elite biomass production diatom.</title>
        <authorList>
            <person name="Oliver A."/>
            <person name="Podell S."/>
            <person name="Pinowska A."/>
            <person name="Traller J.C."/>
            <person name="Smith S.R."/>
            <person name="McClure R."/>
            <person name="Beliaev A."/>
            <person name="Bohutskyi P."/>
            <person name="Hill E.A."/>
            <person name="Rabines A."/>
            <person name="Zheng H."/>
            <person name="Allen L.Z."/>
            <person name="Kuo A."/>
            <person name="Grigoriev I.V."/>
            <person name="Allen A.E."/>
            <person name="Hazlebeck D."/>
            <person name="Allen E.E."/>
        </authorList>
    </citation>
    <scope>NUCLEOTIDE SEQUENCE</scope>
    <source>
        <strain evidence="3">Hildebrandi</strain>
    </source>
</reference>